<feature type="compositionally biased region" description="Basic residues" evidence="1">
    <location>
        <begin position="131"/>
        <end position="152"/>
    </location>
</feature>
<accession>A0A852U3C8</accession>
<keyword evidence="3" id="KW-1185">Reference proteome</keyword>
<feature type="region of interest" description="Disordered" evidence="1">
    <location>
        <begin position="98"/>
        <end position="190"/>
    </location>
</feature>
<feature type="compositionally biased region" description="Polar residues" evidence="1">
    <location>
        <begin position="268"/>
        <end position="289"/>
    </location>
</feature>
<evidence type="ECO:0000313" key="2">
    <source>
        <dbReference type="EMBL" id="NYE50728.1"/>
    </source>
</evidence>
<evidence type="ECO:0000313" key="3">
    <source>
        <dbReference type="Proteomes" id="UP000589036"/>
    </source>
</evidence>
<comment type="caution">
    <text evidence="2">The sequence shown here is derived from an EMBL/GenBank/DDBJ whole genome shotgun (WGS) entry which is preliminary data.</text>
</comment>
<reference evidence="2 3" key="1">
    <citation type="submission" date="2020-07" db="EMBL/GenBank/DDBJ databases">
        <title>Sequencing the genomes of 1000 actinobacteria strains.</title>
        <authorList>
            <person name="Klenk H.-P."/>
        </authorList>
    </citation>
    <scope>NUCLEOTIDE SEQUENCE [LARGE SCALE GENOMIC DNA]</scope>
    <source>
        <strain evidence="2 3">CXB654</strain>
    </source>
</reference>
<feature type="region of interest" description="Disordered" evidence="1">
    <location>
        <begin position="221"/>
        <end position="289"/>
    </location>
</feature>
<feature type="region of interest" description="Disordered" evidence="1">
    <location>
        <begin position="396"/>
        <end position="437"/>
    </location>
</feature>
<feature type="compositionally biased region" description="Basic and acidic residues" evidence="1">
    <location>
        <begin position="159"/>
        <end position="174"/>
    </location>
</feature>
<organism evidence="2 3">
    <name type="scientific">Spinactinospora alkalitolerans</name>
    <dbReference type="NCBI Taxonomy" id="687207"/>
    <lineage>
        <taxon>Bacteria</taxon>
        <taxon>Bacillati</taxon>
        <taxon>Actinomycetota</taxon>
        <taxon>Actinomycetes</taxon>
        <taxon>Streptosporangiales</taxon>
        <taxon>Nocardiopsidaceae</taxon>
        <taxon>Spinactinospora</taxon>
    </lineage>
</organism>
<evidence type="ECO:0000256" key="1">
    <source>
        <dbReference type="SAM" id="MobiDB-lite"/>
    </source>
</evidence>
<sequence>MERALSRSPCCAVLGTLASPAGRFTIPRCGLAKPGTARSAPEGTSAADRCGRSATSVSISGHRQVVHRSGRRAWGPQRCAARGGHDLHGVLFCACRSRRTGRHPPGRSRLGCRPAPHIPSLRAEPGAGRPARGRRTAARPARPHPRPHHRPGPRPAPGPDRRGRSTGRHVDTACRLRAPTAPGARLHATAGLPGVRVRPVARTPRRRRRARCAPVRLLALLRGTRHSDEQEESPTEGGPAPSAADVSVQGKDTGPLKGGTTVPVRALTDTTAPSARTNDGQTSKSPALTRENQALSWGNVWTYQDLNLGPHSCQDERPTRSPGEEVRESACFPWSSRHKLSACYRPAGVRVGCCHGQITDRPRLPAQAPFHRPTIPFPLPDRITLRYLSAETPVPSRVTAFRPSPPVGARPGSRRRREAPPISVGASGTATHRSEGA</sequence>
<protein>
    <submittedName>
        <fullName evidence="2">Uncharacterized protein</fullName>
    </submittedName>
</protein>
<dbReference type="Proteomes" id="UP000589036">
    <property type="component" value="Unassembled WGS sequence"/>
</dbReference>
<dbReference type="AlphaFoldDB" id="A0A852U3C8"/>
<gene>
    <name evidence="2" type="ORF">HDA32_005848</name>
</gene>
<name>A0A852U3C8_9ACTN</name>
<proteinExistence type="predicted"/>
<dbReference type="EMBL" id="JACCCC010000001">
    <property type="protein sequence ID" value="NYE50728.1"/>
    <property type="molecule type" value="Genomic_DNA"/>
</dbReference>